<dbReference type="GO" id="GO:0005506">
    <property type="term" value="F:iron ion binding"/>
    <property type="evidence" value="ECO:0007669"/>
    <property type="project" value="InterPro"/>
</dbReference>
<comment type="cofactor">
    <cofactor evidence="2">
        <name>heme</name>
        <dbReference type="ChEBI" id="CHEBI:30413"/>
    </cofactor>
</comment>
<dbReference type="RefSeq" id="XP_027080956.2">
    <property type="nucleotide sequence ID" value="XM_027225155.2"/>
</dbReference>
<dbReference type="AlphaFoldDB" id="A0A6P6TTH4"/>
<reference evidence="6" key="2">
    <citation type="submission" date="2025-08" db="UniProtKB">
        <authorList>
            <consortium name="RefSeq"/>
        </authorList>
    </citation>
    <scope>IDENTIFICATION</scope>
    <source>
        <tissue evidence="6">Leaves</tissue>
    </source>
</reference>
<keyword evidence="2 3" id="KW-0408">Iron</keyword>
<keyword evidence="1 3" id="KW-0560">Oxidoreductase</keyword>
<evidence type="ECO:0000313" key="6">
    <source>
        <dbReference type="RefSeq" id="XP_027080956.2"/>
    </source>
</evidence>
<name>A0A6P6TTH4_COFAR</name>
<dbReference type="OrthoDB" id="2789670at2759"/>
<protein>
    <submittedName>
        <fullName evidence="6">Flavonoid 3'-monooxygenase CYP75B137</fullName>
    </submittedName>
</protein>
<dbReference type="Pfam" id="PF00067">
    <property type="entry name" value="p450"/>
    <property type="match status" value="1"/>
</dbReference>
<accession>A0A6P6TTH4</accession>
<dbReference type="CDD" id="cd11073">
    <property type="entry name" value="CYP76-like"/>
    <property type="match status" value="1"/>
</dbReference>
<reference evidence="5" key="1">
    <citation type="journal article" date="2025" name="Foods">
        <title>Unveiling the Microbial Signatures of Arabica Coffee Cherries: Insights into Ripeness Specific Diversity, Functional Traits, and Implications for Quality and Safety.</title>
        <authorList>
            <consortium name="RefSeq"/>
            <person name="Tenea G.N."/>
            <person name="Cifuentes V."/>
            <person name="Reyes P."/>
            <person name="Cevallos-Vallejos M."/>
        </authorList>
    </citation>
    <scope>NUCLEOTIDE SEQUENCE [LARGE SCALE GENOMIC DNA]</scope>
</reference>
<organism evidence="5 6">
    <name type="scientific">Coffea arabica</name>
    <name type="common">Arabian coffee</name>
    <dbReference type="NCBI Taxonomy" id="13443"/>
    <lineage>
        <taxon>Eukaryota</taxon>
        <taxon>Viridiplantae</taxon>
        <taxon>Streptophyta</taxon>
        <taxon>Embryophyta</taxon>
        <taxon>Tracheophyta</taxon>
        <taxon>Spermatophyta</taxon>
        <taxon>Magnoliopsida</taxon>
        <taxon>eudicotyledons</taxon>
        <taxon>Gunneridae</taxon>
        <taxon>Pentapetalae</taxon>
        <taxon>asterids</taxon>
        <taxon>lamiids</taxon>
        <taxon>Gentianales</taxon>
        <taxon>Rubiaceae</taxon>
        <taxon>Ixoroideae</taxon>
        <taxon>Gardenieae complex</taxon>
        <taxon>Bertiereae - Coffeeae clade</taxon>
        <taxon>Coffeeae</taxon>
        <taxon>Coffea</taxon>
    </lineage>
</organism>
<dbReference type="PRINTS" id="PR00385">
    <property type="entry name" value="P450"/>
</dbReference>
<evidence type="ECO:0000256" key="2">
    <source>
        <dbReference type="PIRSR" id="PIRSR602401-1"/>
    </source>
</evidence>
<dbReference type="Proteomes" id="UP001652660">
    <property type="component" value="Chromosome 8c"/>
</dbReference>
<sequence length="527" mass="59214">MITMFQYPHKLSTFLNNVGDFLGYPTLVFMFITTWLAWILFNIARGQKPLPPGPWGLPVVGNLPFLDPELHSYFSNLAKTFGPIFKLRLGGKVSVVIASPGMAREVLKDQDVTFANRDVPVVVTAMEYGGRDIVFTPYGAEWRMLRKVCVRDMLGHANLDAVYSYRRQEIHNTIKYLYSRKDSPVNVGEVMFLNVLNVITNMLWGGTIQGKERTNIGAEFMQVVAEVTKLLGKPNVSDFFPWLAWLDLQGAKKQMKVVTSKLENIFDKIIDQRTRIDGQKGIGSSNGNTESKDFLQVLLRLKDAGDAKTPLTMDHVKALLMDMVVGGTETASSTVEFAMAEMMNKPEIMKKVQTELENVVGKNAIVEEFHIQKLPYLYAVMKEVLRLHPVLPLMVNHSPSVSSVVANYRIPKGAQVFVNVWAIHRDPSIWQSPLEFLPERFLNGKGDYSGNDFNYLPFGSGRRICAGMAMAEKMVLFSLASLLHSFNWTLPAGEKLEISEKFGIVLKKKTPLIAIPTPRLTDPACYE</sequence>
<dbReference type="PRINTS" id="PR00463">
    <property type="entry name" value="EP450I"/>
</dbReference>
<keyword evidence="3" id="KW-0503">Monooxygenase</keyword>
<comment type="similarity">
    <text evidence="3">Belongs to the cytochrome P450 family.</text>
</comment>
<dbReference type="GO" id="GO:0016705">
    <property type="term" value="F:oxidoreductase activity, acting on paired donors, with incorporation or reduction of molecular oxygen"/>
    <property type="evidence" value="ECO:0007669"/>
    <property type="project" value="InterPro"/>
</dbReference>
<keyword evidence="5" id="KW-1185">Reference proteome</keyword>
<gene>
    <name evidence="6" type="primary">LOC113703704</name>
</gene>
<feature type="transmembrane region" description="Helical" evidence="4">
    <location>
        <begin position="21"/>
        <end position="41"/>
    </location>
</feature>
<evidence type="ECO:0000313" key="5">
    <source>
        <dbReference type="Proteomes" id="UP001652660"/>
    </source>
</evidence>
<keyword evidence="4" id="KW-0812">Transmembrane</keyword>
<dbReference type="GeneID" id="113703704"/>
<keyword evidence="4" id="KW-1133">Transmembrane helix</keyword>
<keyword evidence="4" id="KW-0472">Membrane</keyword>
<evidence type="ECO:0000256" key="3">
    <source>
        <dbReference type="RuleBase" id="RU000461"/>
    </source>
</evidence>
<dbReference type="SUPFAM" id="SSF48264">
    <property type="entry name" value="Cytochrome P450"/>
    <property type="match status" value="1"/>
</dbReference>
<evidence type="ECO:0000256" key="1">
    <source>
        <dbReference type="ARBA" id="ARBA00023002"/>
    </source>
</evidence>
<keyword evidence="2 3" id="KW-0349">Heme</keyword>
<evidence type="ECO:0000256" key="4">
    <source>
        <dbReference type="SAM" id="Phobius"/>
    </source>
</evidence>
<dbReference type="GO" id="GO:0020037">
    <property type="term" value="F:heme binding"/>
    <property type="evidence" value="ECO:0007669"/>
    <property type="project" value="InterPro"/>
</dbReference>
<proteinExistence type="inferred from homology"/>
<dbReference type="PANTHER" id="PTHR47951:SF3">
    <property type="entry name" value="CYTOCHROME P450, FAMILY 706, SUBFAMILY A, POLYPEPTIDE 4"/>
    <property type="match status" value="1"/>
</dbReference>
<dbReference type="PROSITE" id="PS00086">
    <property type="entry name" value="CYTOCHROME_P450"/>
    <property type="match status" value="1"/>
</dbReference>
<dbReference type="GO" id="GO:0004497">
    <property type="term" value="F:monooxygenase activity"/>
    <property type="evidence" value="ECO:0007669"/>
    <property type="project" value="UniProtKB-KW"/>
</dbReference>
<dbReference type="InterPro" id="IPR001128">
    <property type="entry name" value="Cyt_P450"/>
</dbReference>
<keyword evidence="2 3" id="KW-0479">Metal-binding</keyword>
<feature type="binding site" description="axial binding residue" evidence="2">
    <location>
        <position position="465"/>
    </location>
    <ligand>
        <name>heme</name>
        <dbReference type="ChEBI" id="CHEBI:30413"/>
    </ligand>
    <ligandPart>
        <name>Fe</name>
        <dbReference type="ChEBI" id="CHEBI:18248"/>
    </ligandPart>
</feature>
<dbReference type="InterPro" id="IPR002401">
    <property type="entry name" value="Cyt_P450_E_grp-I"/>
</dbReference>
<dbReference type="InterPro" id="IPR017972">
    <property type="entry name" value="Cyt_P450_CS"/>
</dbReference>
<dbReference type="PANTHER" id="PTHR47951">
    <property type="entry name" value="OS08G0547900 PROTEIN"/>
    <property type="match status" value="1"/>
</dbReference>
<dbReference type="Gene3D" id="1.10.630.10">
    <property type="entry name" value="Cytochrome P450"/>
    <property type="match status" value="1"/>
</dbReference>
<dbReference type="InterPro" id="IPR036396">
    <property type="entry name" value="Cyt_P450_sf"/>
</dbReference>